<dbReference type="SUPFAM" id="SSF53850">
    <property type="entry name" value="Periplasmic binding protein-like II"/>
    <property type="match status" value="1"/>
</dbReference>
<proteinExistence type="inferred from homology"/>
<dbReference type="OrthoDB" id="8678477at2"/>
<evidence type="ECO:0000313" key="2">
    <source>
        <dbReference type="EMBL" id="KAB7661472.1"/>
    </source>
</evidence>
<comment type="caution">
    <text evidence="2">The sequence shown here is derived from an EMBL/GenBank/DDBJ whole genome shotgun (WGS) entry which is preliminary data.</text>
</comment>
<dbReference type="PANTHER" id="PTHR42928:SF5">
    <property type="entry name" value="BLR1237 PROTEIN"/>
    <property type="match status" value="1"/>
</dbReference>
<dbReference type="CDD" id="cd07012">
    <property type="entry name" value="PBP2_Bug_TTT"/>
    <property type="match status" value="1"/>
</dbReference>
<dbReference type="PANTHER" id="PTHR42928">
    <property type="entry name" value="TRICARBOXYLATE-BINDING PROTEIN"/>
    <property type="match status" value="1"/>
</dbReference>
<dbReference type="Gene3D" id="3.40.190.150">
    <property type="entry name" value="Bordetella uptake gene, domain 1"/>
    <property type="match status" value="1"/>
</dbReference>
<gene>
    <name evidence="2" type="ORF">GBM95_04610</name>
</gene>
<comment type="similarity">
    <text evidence="1">Belongs to the UPF0065 (bug) family.</text>
</comment>
<dbReference type="AlphaFoldDB" id="A0A6I1ELB3"/>
<dbReference type="Gene3D" id="3.40.190.10">
    <property type="entry name" value="Periplasmic binding protein-like II"/>
    <property type="match status" value="1"/>
</dbReference>
<evidence type="ECO:0000313" key="3">
    <source>
        <dbReference type="Proteomes" id="UP000430564"/>
    </source>
</evidence>
<dbReference type="InterPro" id="IPR042100">
    <property type="entry name" value="Bug_dom1"/>
</dbReference>
<dbReference type="Pfam" id="PF03401">
    <property type="entry name" value="TctC"/>
    <property type="match status" value="1"/>
</dbReference>
<sequence>MGLTASGAFAANAFANTESSGLVVPFPAGGGGDVLARSVAGALAEELGTKIWVDNRPGAGGTIGARHLSRARADGSMLGYVTNGILCVNPLLYPNVPFNPREELRPAGMISEIGLVGVLNPNAIAGVTDLKSLVAWAKAHPKEVNFASSGIGTTSHLAGLLFARRAGLELTHVPYRGGAAAMLDVLSGRIPFMIDVAPNALQHVRSGKLTALGAASKQRLAIAPDIPTFAEAGVADVELSAWDGIVLPKGAPDELVNRVSAALARALRRPEVVASLSKKGAEPRPGTSADFIRFIESETPKWAELVAAIQAEASQ</sequence>
<evidence type="ECO:0000256" key="1">
    <source>
        <dbReference type="ARBA" id="ARBA00006987"/>
    </source>
</evidence>
<dbReference type="Proteomes" id="UP000430564">
    <property type="component" value="Unassembled WGS sequence"/>
</dbReference>
<reference evidence="2 3" key="1">
    <citation type="submission" date="2019-10" db="EMBL/GenBank/DDBJ databases">
        <title>Genome diversity of Sutterella seckii.</title>
        <authorList>
            <person name="Chaplin A.V."/>
            <person name="Sokolova S.R."/>
            <person name="Mosin K.A."/>
            <person name="Ivanova E.L."/>
            <person name="Kochetkova T.O."/>
            <person name="Goltsov A.Y."/>
            <person name="Trofimov D.Y."/>
            <person name="Efimov B.A."/>
        </authorList>
    </citation>
    <scope>NUCLEOTIDE SEQUENCE [LARGE SCALE GENOMIC DNA]</scope>
    <source>
        <strain evidence="2 3">ASD393</strain>
    </source>
</reference>
<dbReference type="PIRSF" id="PIRSF017082">
    <property type="entry name" value="YflP"/>
    <property type="match status" value="1"/>
</dbReference>
<dbReference type="InterPro" id="IPR005064">
    <property type="entry name" value="BUG"/>
</dbReference>
<dbReference type="EMBL" id="WEHX01000018">
    <property type="protein sequence ID" value="KAB7661472.1"/>
    <property type="molecule type" value="Genomic_DNA"/>
</dbReference>
<accession>A0A6I1ELB3</accession>
<organism evidence="2 3">
    <name type="scientific">Sutterella seckii</name>
    <dbReference type="NCBI Taxonomy" id="1944635"/>
    <lineage>
        <taxon>Bacteria</taxon>
        <taxon>Pseudomonadati</taxon>
        <taxon>Pseudomonadota</taxon>
        <taxon>Betaproteobacteria</taxon>
        <taxon>Burkholderiales</taxon>
        <taxon>Sutterellaceae</taxon>
        <taxon>Sutterella</taxon>
    </lineage>
</organism>
<name>A0A6I1ELB3_9BURK</name>
<protein>
    <submittedName>
        <fullName evidence="2">Tripartite tricarboxylate transporter substrate binding protein</fullName>
    </submittedName>
</protein>